<keyword evidence="2" id="KW-0614">Plasmid</keyword>
<keyword evidence="3" id="KW-1185">Reference proteome</keyword>
<evidence type="ECO:0000313" key="3">
    <source>
        <dbReference type="Proteomes" id="UP000500767"/>
    </source>
</evidence>
<organism evidence="2 3">
    <name type="scientific">Lichenicola cladoniae</name>
    <dbReference type="NCBI Taxonomy" id="1484109"/>
    <lineage>
        <taxon>Bacteria</taxon>
        <taxon>Pseudomonadati</taxon>
        <taxon>Pseudomonadota</taxon>
        <taxon>Alphaproteobacteria</taxon>
        <taxon>Acetobacterales</taxon>
        <taxon>Acetobacteraceae</taxon>
        <taxon>Lichenicola</taxon>
    </lineage>
</organism>
<evidence type="ECO:0000313" key="2">
    <source>
        <dbReference type="EMBL" id="QKE93310.1"/>
    </source>
</evidence>
<accession>A0A6M8HY99</accession>
<dbReference type="Pfam" id="PF12680">
    <property type="entry name" value="SnoaL_2"/>
    <property type="match status" value="1"/>
</dbReference>
<dbReference type="EMBL" id="CP053710">
    <property type="protein sequence ID" value="QKE93310.1"/>
    <property type="molecule type" value="Genomic_DNA"/>
</dbReference>
<dbReference type="AlphaFoldDB" id="A0A6M8HY99"/>
<protein>
    <submittedName>
        <fullName evidence="2">SnoaL-like domain-containing protein</fullName>
    </submittedName>
</protein>
<name>A0A6M8HY99_9PROT</name>
<geneLocation type="plasmid" evidence="2 3">
    <name>unnamed2</name>
</geneLocation>
<dbReference type="SUPFAM" id="SSF54427">
    <property type="entry name" value="NTF2-like"/>
    <property type="match status" value="1"/>
</dbReference>
<gene>
    <name evidence="2" type="ORF">HN018_24165</name>
</gene>
<dbReference type="Proteomes" id="UP000500767">
    <property type="component" value="Plasmid unnamed2"/>
</dbReference>
<reference evidence="2 3" key="1">
    <citation type="journal article" date="2014" name="World J. Microbiol. Biotechnol.">
        <title>Biodiversity and physiological characteristics of Antarctic and Arctic lichens-associated bacteria.</title>
        <authorList>
            <person name="Lee Y.M."/>
            <person name="Kim E.H."/>
            <person name="Lee H.K."/>
            <person name="Hong S.G."/>
        </authorList>
    </citation>
    <scope>NUCLEOTIDE SEQUENCE [LARGE SCALE GENOMIC DNA]</scope>
    <source>
        <strain evidence="2 3">PAMC 26569</strain>
        <plasmid evidence="2">unnamed2</plasmid>
    </source>
</reference>
<feature type="domain" description="SnoaL-like" evidence="1">
    <location>
        <begin position="16"/>
        <end position="119"/>
    </location>
</feature>
<dbReference type="InterPro" id="IPR037401">
    <property type="entry name" value="SnoaL-like"/>
</dbReference>
<evidence type="ECO:0000259" key="1">
    <source>
        <dbReference type="Pfam" id="PF12680"/>
    </source>
</evidence>
<dbReference type="KEGG" id="lck:HN018_24165"/>
<dbReference type="InterPro" id="IPR032710">
    <property type="entry name" value="NTF2-like_dom_sf"/>
</dbReference>
<sequence>MYHAIVKRLARKNFLRVNAKDFNALLKDCVPDVHHRFGGNHALGGERHDREALGRWFGRLGRLGKQLTLTVNDVWVKGLPHDTTIIVRWSATDVIPDNGAPYQNRGVHIVKMRWGKIVDIDAHEDSQAVSESLKRQAAMGVEEATAAPIVS</sequence>
<dbReference type="Gene3D" id="3.10.450.50">
    <property type="match status" value="1"/>
</dbReference>
<proteinExistence type="predicted"/>
<dbReference type="RefSeq" id="WP_171837790.1">
    <property type="nucleotide sequence ID" value="NZ_CP053710.1"/>
</dbReference>